<gene>
    <name evidence="2" type="ORF">ENV60_00805</name>
</gene>
<reference evidence="2" key="1">
    <citation type="journal article" date="2020" name="mSystems">
        <title>Genome- and Community-Level Interaction Insights into Carbon Utilization and Element Cycling Functions of Hydrothermarchaeota in Hydrothermal Sediment.</title>
        <authorList>
            <person name="Zhou Z."/>
            <person name="Liu Y."/>
            <person name="Xu W."/>
            <person name="Pan J."/>
            <person name="Luo Z.H."/>
            <person name="Li M."/>
        </authorList>
    </citation>
    <scope>NUCLEOTIDE SEQUENCE [LARGE SCALE GENOMIC DNA]</scope>
    <source>
        <strain evidence="2">SpSt-774</strain>
    </source>
</reference>
<name>A0A7C4TAP5_UNCW3</name>
<dbReference type="EMBL" id="DTGZ01000014">
    <property type="protein sequence ID" value="HGV96824.1"/>
    <property type="molecule type" value="Genomic_DNA"/>
</dbReference>
<dbReference type="SUPFAM" id="SSF48452">
    <property type="entry name" value="TPR-like"/>
    <property type="match status" value="1"/>
</dbReference>
<evidence type="ECO:0000259" key="1">
    <source>
        <dbReference type="PROSITE" id="PS51724"/>
    </source>
</evidence>
<dbReference type="InterPro" id="IPR007730">
    <property type="entry name" value="SPOR-like_dom"/>
</dbReference>
<comment type="caution">
    <text evidence="2">The sequence shown here is derived from an EMBL/GenBank/DDBJ whole genome shotgun (WGS) entry which is preliminary data.</text>
</comment>
<proteinExistence type="predicted"/>
<dbReference type="PROSITE" id="PS51724">
    <property type="entry name" value="SPOR"/>
    <property type="match status" value="1"/>
</dbReference>
<organism evidence="2">
    <name type="scientific">candidate division WOR-3 bacterium</name>
    <dbReference type="NCBI Taxonomy" id="2052148"/>
    <lineage>
        <taxon>Bacteria</taxon>
        <taxon>Bacteria division WOR-3</taxon>
    </lineage>
</organism>
<dbReference type="Gene3D" id="3.30.70.1070">
    <property type="entry name" value="Sporulation related repeat"/>
    <property type="match status" value="1"/>
</dbReference>
<feature type="domain" description="SPOR" evidence="1">
    <location>
        <begin position="175"/>
        <end position="253"/>
    </location>
</feature>
<dbReference type="Gene3D" id="1.25.40.10">
    <property type="entry name" value="Tetratricopeptide repeat domain"/>
    <property type="match status" value="1"/>
</dbReference>
<dbReference type="Pfam" id="PF09976">
    <property type="entry name" value="TPR_21"/>
    <property type="match status" value="1"/>
</dbReference>
<evidence type="ECO:0000313" key="2">
    <source>
        <dbReference type="EMBL" id="HGV96824.1"/>
    </source>
</evidence>
<dbReference type="InterPro" id="IPR018704">
    <property type="entry name" value="SecYEG/CpoB_TPR"/>
</dbReference>
<accession>A0A7C4TAP5</accession>
<dbReference type="Pfam" id="PF05036">
    <property type="entry name" value="SPOR"/>
    <property type="match status" value="1"/>
</dbReference>
<protein>
    <submittedName>
        <fullName evidence="2">Tetratricopeptide repeat protein</fullName>
    </submittedName>
</protein>
<dbReference type="AlphaFoldDB" id="A0A7C4TAP5"/>
<dbReference type="InterPro" id="IPR011990">
    <property type="entry name" value="TPR-like_helical_dom_sf"/>
</dbReference>
<sequence length="254" mass="29479">MFKMPRNRIILASFIIFLNLFAEKIDEAIKYFESFQFEKAREIFNQLAKDESNPRIAEVYYYLARLSNNPDSSVFYFRKIIQKFPQSRYADIAYLEIAKSSIAKGEYKNATLTLTELLKNYPETELKEEIQFWLGVSYIESGSREEGIKILKELIRSYPKSVWTNRALSIIPDTVVHIEYYTVQVGSYRTLANATKCVEELRKNGLKARIVETAVKNDTFYRVWVGEFDSIEEAKALVAKLDSLGYKGNVVKGY</sequence>
<dbReference type="InterPro" id="IPR036680">
    <property type="entry name" value="SPOR-like_sf"/>
</dbReference>
<dbReference type="SUPFAM" id="SSF110997">
    <property type="entry name" value="Sporulation related repeat"/>
    <property type="match status" value="1"/>
</dbReference>
<dbReference type="GO" id="GO:0042834">
    <property type="term" value="F:peptidoglycan binding"/>
    <property type="evidence" value="ECO:0007669"/>
    <property type="project" value="InterPro"/>
</dbReference>